<feature type="transmembrane region" description="Helical" evidence="1">
    <location>
        <begin position="167"/>
        <end position="188"/>
    </location>
</feature>
<feature type="transmembrane region" description="Helical" evidence="1">
    <location>
        <begin position="260"/>
        <end position="282"/>
    </location>
</feature>
<feature type="transmembrane region" description="Helical" evidence="1">
    <location>
        <begin position="121"/>
        <end position="146"/>
    </location>
</feature>
<feature type="transmembrane region" description="Helical" evidence="1">
    <location>
        <begin position="52"/>
        <end position="71"/>
    </location>
</feature>
<feature type="transmembrane region" description="Helical" evidence="1">
    <location>
        <begin position="236"/>
        <end position="254"/>
    </location>
</feature>
<keyword evidence="1" id="KW-1133">Transmembrane helix</keyword>
<keyword evidence="1" id="KW-0472">Membrane</keyword>
<organism evidence="2 3">
    <name type="scientific">Fredinandcohnia salidurans</name>
    <dbReference type="NCBI Taxonomy" id="2595041"/>
    <lineage>
        <taxon>Bacteria</taxon>
        <taxon>Bacillati</taxon>
        <taxon>Bacillota</taxon>
        <taxon>Bacilli</taxon>
        <taxon>Bacillales</taxon>
        <taxon>Bacillaceae</taxon>
        <taxon>Fredinandcohnia</taxon>
    </lineage>
</organism>
<dbReference type="EMBL" id="JBHUEK010000007">
    <property type="protein sequence ID" value="MFD1777600.1"/>
    <property type="molecule type" value="Genomic_DNA"/>
</dbReference>
<evidence type="ECO:0000256" key="1">
    <source>
        <dbReference type="SAM" id="Phobius"/>
    </source>
</evidence>
<reference evidence="3" key="1">
    <citation type="journal article" date="2019" name="Int. J. Syst. Evol. Microbiol.">
        <title>The Global Catalogue of Microorganisms (GCM) 10K type strain sequencing project: providing services to taxonomists for standard genome sequencing and annotation.</title>
        <authorList>
            <consortium name="The Broad Institute Genomics Platform"/>
            <consortium name="The Broad Institute Genome Sequencing Center for Infectious Disease"/>
            <person name="Wu L."/>
            <person name="Ma J."/>
        </authorList>
    </citation>
    <scope>NUCLEOTIDE SEQUENCE [LARGE SCALE GENOMIC DNA]</scope>
    <source>
        <strain evidence="3">CCUG 15531</strain>
    </source>
</reference>
<gene>
    <name evidence="2" type="ORF">ACFSFW_02900</name>
</gene>
<keyword evidence="1" id="KW-0812">Transmembrane</keyword>
<feature type="transmembrane region" description="Helical" evidence="1">
    <location>
        <begin position="340"/>
        <end position="365"/>
    </location>
</feature>
<accession>A0ABW4MIC9</accession>
<feature type="transmembrane region" description="Helical" evidence="1">
    <location>
        <begin position="194"/>
        <end position="215"/>
    </location>
</feature>
<dbReference type="Proteomes" id="UP001597227">
    <property type="component" value="Unassembled WGS sequence"/>
</dbReference>
<keyword evidence="3" id="KW-1185">Reference proteome</keyword>
<proteinExistence type="predicted"/>
<protein>
    <recommendedName>
        <fullName evidence="4">Dolichol kinase</fullName>
    </recommendedName>
</protein>
<feature type="transmembrane region" description="Helical" evidence="1">
    <location>
        <begin position="26"/>
        <end position="46"/>
    </location>
</feature>
<evidence type="ECO:0000313" key="2">
    <source>
        <dbReference type="EMBL" id="MFD1777600.1"/>
    </source>
</evidence>
<feature type="transmembrane region" description="Helical" evidence="1">
    <location>
        <begin position="303"/>
        <end position="320"/>
    </location>
</feature>
<comment type="caution">
    <text evidence="2">The sequence shown here is derived from an EMBL/GenBank/DDBJ whole genome shotgun (WGS) entry which is preliminary data.</text>
</comment>
<evidence type="ECO:0000313" key="3">
    <source>
        <dbReference type="Proteomes" id="UP001597227"/>
    </source>
</evidence>
<sequence>MQEWSNRIILVLIITYITTQFYSPPVLYMITVFLTTLVMLVSMIVSKNLPRIFSGTMLGISTIILFVQKAGFDVWAESITKNLPLVCVIIVVPILTVPIEIGKYDDYIAQFTSKFNGKPQLLYIFLSSTFYILGPITNLGSIHIIHSMVKRLNLPVEFLGRLYSRGFSLNNTWSPYFASVFLVVYYLNIPMMNFLPFGLLLSFFQFWTSNILFSLKEKNSINFEAIEPNANIHTKKLYELLFFLLLLSGTIFFLEANSTINVSVLIIIAAIVYSSIWGKYLGEFRRFIKEAILYRKNIMPSQANEVSLFLSAGFFGVVLSKTVISDYFSYLWTQISHLSILLLILFTIALVGVLSFVGIHQIVIITAILSSVSATKLGLNDITFAMILLSSWAVAGHLR</sequence>
<dbReference type="RefSeq" id="WP_388035034.1">
    <property type="nucleotide sequence ID" value="NZ_JBHUEK010000007.1"/>
</dbReference>
<name>A0ABW4MIC9_9BACI</name>
<evidence type="ECO:0008006" key="4">
    <source>
        <dbReference type="Google" id="ProtNLM"/>
    </source>
</evidence>
<feature type="transmembrane region" description="Helical" evidence="1">
    <location>
        <begin position="83"/>
        <end position="101"/>
    </location>
</feature>
<feature type="transmembrane region" description="Helical" evidence="1">
    <location>
        <begin position="377"/>
        <end position="395"/>
    </location>
</feature>